<evidence type="ECO:0000256" key="2">
    <source>
        <dbReference type="PROSITE-ProRule" id="PRU00169"/>
    </source>
</evidence>
<dbReference type="EMBL" id="CAAHFH010000002">
    <property type="protein sequence ID" value="VGO21289.1"/>
    <property type="molecule type" value="Genomic_DNA"/>
</dbReference>
<reference evidence="4 5" key="1">
    <citation type="submission" date="2019-04" db="EMBL/GenBank/DDBJ databases">
        <authorList>
            <person name="Van Vliet M D."/>
        </authorList>
    </citation>
    <scope>NUCLEOTIDE SEQUENCE [LARGE SCALE GENOMIC DNA]</scope>
    <source>
        <strain evidence="4 5">F21</strain>
    </source>
</reference>
<evidence type="ECO:0000313" key="5">
    <source>
        <dbReference type="Proteomes" id="UP000346198"/>
    </source>
</evidence>
<feature type="domain" description="Response regulatory" evidence="3">
    <location>
        <begin position="8"/>
        <end position="124"/>
    </location>
</feature>
<dbReference type="InterPro" id="IPR011006">
    <property type="entry name" value="CheY-like_superfamily"/>
</dbReference>
<dbReference type="InterPro" id="IPR050595">
    <property type="entry name" value="Bact_response_regulator"/>
</dbReference>
<keyword evidence="5" id="KW-1185">Reference proteome</keyword>
<protein>
    <submittedName>
        <fullName evidence="4">Alginate biosynthesis transcriptional regulatory protein AlgB</fullName>
    </submittedName>
</protein>
<dbReference type="SMART" id="SM00448">
    <property type="entry name" value="REC"/>
    <property type="match status" value="1"/>
</dbReference>
<dbReference type="Pfam" id="PF00072">
    <property type="entry name" value="Response_reg"/>
    <property type="match status" value="1"/>
</dbReference>
<accession>A0A6C2UMQ4</accession>
<feature type="modified residue" description="4-aspartylphosphate" evidence="2">
    <location>
        <position position="57"/>
    </location>
</feature>
<evidence type="ECO:0000256" key="1">
    <source>
        <dbReference type="ARBA" id="ARBA00022553"/>
    </source>
</evidence>
<gene>
    <name evidence="4" type="primary">algB</name>
    <name evidence="4" type="ORF">SCARR_03361</name>
</gene>
<dbReference type="PANTHER" id="PTHR44591:SF3">
    <property type="entry name" value="RESPONSE REGULATORY DOMAIN-CONTAINING PROTEIN"/>
    <property type="match status" value="1"/>
</dbReference>
<sequence>MIDYSTIHVLVIDDEPAICMSLTAFLEDYGFKASSAESAEEALDLMKNNVYNICIVDLRLPGMSGEDLIVCARERYPAQRHIIYTGSISYNLSEKLQELGMRPEHVFHKPVRVLSLLVKCIKEQVAQARENED</sequence>
<name>A0A6C2UMQ4_9BACT</name>
<dbReference type="Proteomes" id="UP000346198">
    <property type="component" value="Unassembled WGS sequence"/>
</dbReference>
<dbReference type="InterPro" id="IPR001789">
    <property type="entry name" value="Sig_transdc_resp-reg_receiver"/>
</dbReference>
<dbReference type="AlphaFoldDB" id="A0A6C2UMQ4"/>
<dbReference type="CDD" id="cd00156">
    <property type="entry name" value="REC"/>
    <property type="match status" value="1"/>
</dbReference>
<keyword evidence="1 2" id="KW-0597">Phosphoprotein</keyword>
<organism evidence="4 5">
    <name type="scientific">Pontiella sulfatireligans</name>
    <dbReference type="NCBI Taxonomy" id="2750658"/>
    <lineage>
        <taxon>Bacteria</taxon>
        <taxon>Pseudomonadati</taxon>
        <taxon>Kiritimatiellota</taxon>
        <taxon>Kiritimatiellia</taxon>
        <taxon>Kiritimatiellales</taxon>
        <taxon>Pontiellaceae</taxon>
        <taxon>Pontiella</taxon>
    </lineage>
</organism>
<evidence type="ECO:0000259" key="3">
    <source>
        <dbReference type="PROSITE" id="PS50110"/>
    </source>
</evidence>
<dbReference type="Gene3D" id="3.40.50.2300">
    <property type="match status" value="1"/>
</dbReference>
<dbReference type="RefSeq" id="WP_168433376.1">
    <property type="nucleotide sequence ID" value="NZ_CAAHFH010000002.1"/>
</dbReference>
<dbReference type="PROSITE" id="PS50110">
    <property type="entry name" value="RESPONSE_REGULATORY"/>
    <property type="match status" value="1"/>
</dbReference>
<dbReference type="SUPFAM" id="SSF52172">
    <property type="entry name" value="CheY-like"/>
    <property type="match status" value="1"/>
</dbReference>
<evidence type="ECO:0000313" key="4">
    <source>
        <dbReference type="EMBL" id="VGO21289.1"/>
    </source>
</evidence>
<dbReference type="GO" id="GO:0000160">
    <property type="term" value="P:phosphorelay signal transduction system"/>
    <property type="evidence" value="ECO:0007669"/>
    <property type="project" value="InterPro"/>
</dbReference>
<dbReference type="PANTHER" id="PTHR44591">
    <property type="entry name" value="STRESS RESPONSE REGULATOR PROTEIN 1"/>
    <property type="match status" value="1"/>
</dbReference>
<proteinExistence type="predicted"/>